<dbReference type="RefSeq" id="WP_270042103.1">
    <property type="nucleotide sequence ID" value="NZ_JAPDOD010000021.1"/>
</dbReference>
<dbReference type="InterPro" id="IPR015943">
    <property type="entry name" value="WD40/YVTN_repeat-like_dom_sf"/>
</dbReference>
<keyword evidence="1" id="KW-0732">Signal</keyword>
<dbReference type="Gene3D" id="2.130.10.10">
    <property type="entry name" value="YVTN repeat-like/Quinoprotein amine dehydrogenase"/>
    <property type="match status" value="1"/>
</dbReference>
<evidence type="ECO:0000313" key="3">
    <source>
        <dbReference type="Proteomes" id="UP001149140"/>
    </source>
</evidence>
<accession>A0A9X3N0Y7</accession>
<dbReference type="InterPro" id="IPR018391">
    <property type="entry name" value="PQQ_b-propeller_rpt"/>
</dbReference>
<dbReference type="SUPFAM" id="SSF51004">
    <property type="entry name" value="C-terminal (heme d1) domain of cytochrome cd1-nitrite reductase"/>
    <property type="match status" value="1"/>
</dbReference>
<keyword evidence="3" id="KW-1185">Reference proteome</keyword>
<protein>
    <recommendedName>
        <fullName evidence="4">YncE family protein</fullName>
    </recommendedName>
</protein>
<dbReference type="SMART" id="SM00564">
    <property type="entry name" value="PQQ"/>
    <property type="match status" value="2"/>
</dbReference>
<dbReference type="InterPro" id="IPR011048">
    <property type="entry name" value="Haem_d1_sf"/>
</dbReference>
<evidence type="ECO:0000256" key="1">
    <source>
        <dbReference type="SAM" id="SignalP"/>
    </source>
</evidence>
<gene>
    <name evidence="2" type="ORF">OM076_21495</name>
</gene>
<proteinExistence type="predicted"/>
<organism evidence="2 3">
    <name type="scientific">Solirubrobacter ginsenosidimutans</name>
    <dbReference type="NCBI Taxonomy" id="490573"/>
    <lineage>
        <taxon>Bacteria</taxon>
        <taxon>Bacillati</taxon>
        <taxon>Actinomycetota</taxon>
        <taxon>Thermoleophilia</taxon>
        <taxon>Solirubrobacterales</taxon>
        <taxon>Solirubrobacteraceae</taxon>
        <taxon>Solirubrobacter</taxon>
    </lineage>
</organism>
<dbReference type="AlphaFoldDB" id="A0A9X3N0Y7"/>
<sequence>MVSARRTVAVTAALLASPAAAPAHAQTATPLGIVEQTFGHFDRDTLTPLAPSLPLREPHARPVFSPDERRLALGLSAPGTSNGRVGVWIVDPARVKVLHEVVTGIAAEAVVYPGVVGALLQNGQLVIIDPASGKIRSRREIGRTSCAPDAVQTATRGVIVNEIGRDTVEVTIVDPRGKIHTLRLPLETIDRNCRKVGLAADATRVYVTTAHRIAAIDPVTRHVDIRRATGGTDADVVPGGLAVAGSAGLTVVDTTTWKTSWRDRTARNVLTQANTVVGTGTGTVTARDARTGRLLWRAPGAAQAVAAGRVYAQPAVLDLATGKQVGTHPPVFSAIRFVINRKTDRVLLGAPG</sequence>
<feature type="signal peptide" evidence="1">
    <location>
        <begin position="1"/>
        <end position="25"/>
    </location>
</feature>
<evidence type="ECO:0008006" key="4">
    <source>
        <dbReference type="Google" id="ProtNLM"/>
    </source>
</evidence>
<name>A0A9X3N0Y7_9ACTN</name>
<dbReference type="EMBL" id="JAPDOD010000021">
    <property type="protein sequence ID" value="MDA0162863.1"/>
    <property type="molecule type" value="Genomic_DNA"/>
</dbReference>
<dbReference type="Proteomes" id="UP001149140">
    <property type="component" value="Unassembled WGS sequence"/>
</dbReference>
<comment type="caution">
    <text evidence="2">The sequence shown here is derived from an EMBL/GenBank/DDBJ whole genome shotgun (WGS) entry which is preliminary data.</text>
</comment>
<feature type="chain" id="PRO_5040876845" description="YncE family protein" evidence="1">
    <location>
        <begin position="26"/>
        <end position="352"/>
    </location>
</feature>
<reference evidence="2" key="1">
    <citation type="submission" date="2022-10" db="EMBL/GenBank/DDBJ databases">
        <title>The WGS of Solirubrobacter ginsenosidimutans DSM 21036.</title>
        <authorList>
            <person name="Jiang Z."/>
        </authorList>
    </citation>
    <scope>NUCLEOTIDE SEQUENCE</scope>
    <source>
        <strain evidence="2">DSM 21036</strain>
    </source>
</reference>
<evidence type="ECO:0000313" key="2">
    <source>
        <dbReference type="EMBL" id="MDA0162863.1"/>
    </source>
</evidence>